<organism evidence="1 2">
    <name type="scientific">Aspergillus keveii</name>
    <dbReference type="NCBI Taxonomy" id="714993"/>
    <lineage>
        <taxon>Eukaryota</taxon>
        <taxon>Fungi</taxon>
        <taxon>Dikarya</taxon>
        <taxon>Ascomycota</taxon>
        <taxon>Pezizomycotina</taxon>
        <taxon>Eurotiomycetes</taxon>
        <taxon>Eurotiomycetidae</taxon>
        <taxon>Eurotiales</taxon>
        <taxon>Aspergillaceae</taxon>
        <taxon>Aspergillus</taxon>
        <taxon>Aspergillus subgen. Nidulantes</taxon>
    </lineage>
</organism>
<reference evidence="1 2" key="1">
    <citation type="submission" date="2024-07" db="EMBL/GenBank/DDBJ databases">
        <title>Section-level genome sequencing and comparative genomics of Aspergillus sections Usti and Cavernicolus.</title>
        <authorList>
            <consortium name="Lawrence Berkeley National Laboratory"/>
            <person name="Nybo J.L."/>
            <person name="Vesth T.C."/>
            <person name="Theobald S."/>
            <person name="Frisvad J.C."/>
            <person name="Larsen T.O."/>
            <person name="Kjaerboelling I."/>
            <person name="Rothschild-Mancinelli K."/>
            <person name="Lyhne E.K."/>
            <person name="Kogle M.E."/>
            <person name="Barry K."/>
            <person name="Clum A."/>
            <person name="Na H."/>
            <person name="Ledsgaard L."/>
            <person name="Lin J."/>
            <person name="Lipzen A."/>
            <person name="Kuo A."/>
            <person name="Riley R."/>
            <person name="Mondo S."/>
            <person name="Labutti K."/>
            <person name="Haridas S."/>
            <person name="Pangalinan J."/>
            <person name="Salamov A.A."/>
            <person name="Simmons B.A."/>
            <person name="Magnuson J.K."/>
            <person name="Chen J."/>
            <person name="Drula E."/>
            <person name="Henrissat B."/>
            <person name="Wiebenga A."/>
            <person name="Lubbers R.J."/>
            <person name="Gomes A.C."/>
            <person name="Makela M.R."/>
            <person name="Stajich J."/>
            <person name="Grigoriev I.V."/>
            <person name="Mortensen U.H."/>
            <person name="De Vries R.P."/>
            <person name="Baker S.E."/>
            <person name="Andersen M.R."/>
        </authorList>
    </citation>
    <scope>NUCLEOTIDE SEQUENCE [LARGE SCALE GENOMIC DNA]</scope>
    <source>
        <strain evidence="1 2">CBS 209.92</strain>
    </source>
</reference>
<evidence type="ECO:0000313" key="1">
    <source>
        <dbReference type="EMBL" id="KAL2788839.1"/>
    </source>
</evidence>
<sequence length="165" mass="18893">MTTSSKQKLYQLLRVRIQPSMTEFRQTDIRSMLAKSLLSRNKTSLHADNWRQHFSHVSPSESRQLKSILTIPKCNSNTASFSQISGLNQNFCTELIFPVDYDVSRLWKPDERFLPTCGVHSVVRRCVRPYGLISMTKASPQSKLNWAAYTHPVFMAHDCDALPSC</sequence>
<evidence type="ECO:0000313" key="2">
    <source>
        <dbReference type="Proteomes" id="UP001610563"/>
    </source>
</evidence>
<proteinExistence type="predicted"/>
<gene>
    <name evidence="1" type="ORF">BJX66DRAFT_308112</name>
</gene>
<accession>A0ABR4G005</accession>
<name>A0ABR4G005_9EURO</name>
<dbReference type="EMBL" id="JBFTWV010000073">
    <property type="protein sequence ID" value="KAL2788839.1"/>
    <property type="molecule type" value="Genomic_DNA"/>
</dbReference>
<comment type="caution">
    <text evidence="1">The sequence shown here is derived from an EMBL/GenBank/DDBJ whole genome shotgun (WGS) entry which is preliminary data.</text>
</comment>
<dbReference type="Proteomes" id="UP001610563">
    <property type="component" value="Unassembled WGS sequence"/>
</dbReference>
<keyword evidence="2" id="KW-1185">Reference proteome</keyword>
<protein>
    <submittedName>
        <fullName evidence="1">Uncharacterized protein</fullName>
    </submittedName>
</protein>